<evidence type="ECO:0000313" key="3">
    <source>
        <dbReference type="Proteomes" id="UP000192746"/>
    </source>
</evidence>
<dbReference type="STRING" id="1185767.IIF7_14764"/>
<evidence type="ECO:0000259" key="1">
    <source>
        <dbReference type="PROSITE" id="PS50994"/>
    </source>
</evidence>
<accession>A0A1Y1T2S3</accession>
<dbReference type="GO" id="GO:0015074">
    <property type="term" value="P:DNA integration"/>
    <property type="evidence" value="ECO:0007669"/>
    <property type="project" value="InterPro"/>
</dbReference>
<dbReference type="AlphaFoldDB" id="A0A1Y1T2S3"/>
<dbReference type="PANTHER" id="PTHR47515:SF1">
    <property type="entry name" value="BLR2054 PROTEIN"/>
    <property type="match status" value="1"/>
</dbReference>
<dbReference type="InterPro" id="IPR012337">
    <property type="entry name" value="RNaseH-like_sf"/>
</dbReference>
<keyword evidence="3" id="KW-1185">Reference proteome</keyword>
<protein>
    <submittedName>
        <fullName evidence="2">Integrase catalytic subunit</fullName>
    </submittedName>
</protein>
<dbReference type="EMBL" id="ARYN01000013">
    <property type="protein sequence ID" value="ORL44783.1"/>
    <property type="molecule type" value="Genomic_DNA"/>
</dbReference>
<evidence type="ECO:0000313" key="2">
    <source>
        <dbReference type="EMBL" id="ORL44783.1"/>
    </source>
</evidence>
<dbReference type="SUPFAM" id="SSF53098">
    <property type="entry name" value="Ribonuclease H-like"/>
    <property type="match status" value="1"/>
</dbReference>
<dbReference type="Proteomes" id="UP000192746">
    <property type="component" value="Unassembled WGS sequence"/>
</dbReference>
<dbReference type="PANTHER" id="PTHR47515">
    <property type="entry name" value="LOW CALCIUM RESPONSE LOCUS PROTEIN T"/>
    <property type="match status" value="1"/>
</dbReference>
<proteinExistence type="predicted"/>
<reference evidence="2 3" key="1">
    <citation type="submission" date="2013-04" db="EMBL/GenBank/DDBJ databases">
        <title>Zunongwangia sp. 22II14-10F7 Genome Sequencing.</title>
        <authorList>
            <person name="Lai Q."/>
            <person name="Shao Z."/>
        </authorList>
    </citation>
    <scope>NUCLEOTIDE SEQUENCE [LARGE SCALE GENOMIC DNA]</scope>
    <source>
        <strain evidence="2 3">22II14-10F7</strain>
    </source>
</reference>
<feature type="domain" description="Integrase catalytic" evidence="1">
    <location>
        <begin position="1"/>
        <end position="85"/>
    </location>
</feature>
<dbReference type="Pfam" id="PF13683">
    <property type="entry name" value="rve_3"/>
    <property type="match status" value="1"/>
</dbReference>
<name>A0A1Y1T2S3_9FLAO</name>
<gene>
    <name evidence="2" type="ORF">IIF7_14764</name>
</gene>
<sequence>MGVSLSVKFWISGLMKIELDFSRPGKPKDTPFIEIFNGSFADECLNVNWFFSLDDAQEKFDHWKEDYNGFRPNSSLGDPPMSSLK</sequence>
<dbReference type="InterPro" id="IPR001584">
    <property type="entry name" value="Integrase_cat-core"/>
</dbReference>
<dbReference type="PROSITE" id="PS50994">
    <property type="entry name" value="INTEGRASE"/>
    <property type="match status" value="1"/>
</dbReference>
<organism evidence="2 3">
    <name type="scientific">Zunongwangia atlantica 22II14-10F7</name>
    <dbReference type="NCBI Taxonomy" id="1185767"/>
    <lineage>
        <taxon>Bacteria</taxon>
        <taxon>Pseudomonadati</taxon>
        <taxon>Bacteroidota</taxon>
        <taxon>Flavobacteriia</taxon>
        <taxon>Flavobacteriales</taxon>
        <taxon>Flavobacteriaceae</taxon>
        <taxon>Zunongwangia</taxon>
    </lineage>
</organism>
<comment type="caution">
    <text evidence="2">The sequence shown here is derived from an EMBL/GenBank/DDBJ whole genome shotgun (WGS) entry which is preliminary data.</text>
</comment>